<evidence type="ECO:0000313" key="9">
    <source>
        <dbReference type="Proteomes" id="UP000251035"/>
    </source>
</evidence>
<dbReference type="PIRSF" id="PIRSF036461">
    <property type="entry name" value="Chmtx_methlestr"/>
    <property type="match status" value="1"/>
</dbReference>
<dbReference type="GO" id="GO:0000156">
    <property type="term" value="F:phosphorelay response regulator activity"/>
    <property type="evidence" value="ECO:0007669"/>
    <property type="project" value="InterPro"/>
</dbReference>
<dbReference type="CDD" id="cd16433">
    <property type="entry name" value="CheB"/>
    <property type="match status" value="1"/>
</dbReference>
<evidence type="ECO:0000256" key="3">
    <source>
        <dbReference type="ARBA" id="ARBA00048267"/>
    </source>
</evidence>
<evidence type="ECO:0000259" key="5">
    <source>
        <dbReference type="PROSITE" id="PS50122"/>
    </source>
</evidence>
<accession>A0A3A5LEZ8</accession>
<comment type="caution">
    <text evidence="7">The sequence shown here is derived from an EMBL/GenBank/DDBJ whole genome shotgun (WGS) entry which is preliminary data.</text>
</comment>
<dbReference type="OrthoDB" id="9793421at2"/>
<evidence type="ECO:0000313" key="10">
    <source>
        <dbReference type="Proteomes" id="UP000270757"/>
    </source>
</evidence>
<reference evidence="8 11" key="2">
    <citation type="submission" date="2018-04" db="EMBL/GenBank/DDBJ databases">
        <title>Whole genome sequence comparison of clinical and drinking water Legionella pneumophila isolates.</title>
        <authorList>
            <person name="Garner E."/>
        </authorList>
    </citation>
    <scope>NUCLEOTIDE SEQUENCE [LARGE SCALE GENOMIC DNA]</scope>
    <source>
        <strain evidence="8 11">WH02</strain>
    </source>
</reference>
<evidence type="ECO:0000256" key="4">
    <source>
        <dbReference type="PROSITE-ProRule" id="PRU00050"/>
    </source>
</evidence>
<evidence type="ECO:0000256" key="1">
    <source>
        <dbReference type="ARBA" id="ARBA00022801"/>
    </source>
</evidence>
<dbReference type="EMBL" id="QCXM01000016">
    <property type="protein sequence ID" value="PUT45240.1"/>
    <property type="molecule type" value="Genomic_DNA"/>
</dbReference>
<keyword evidence="1 4" id="KW-0378">Hydrolase</keyword>
<feature type="active site" evidence="4">
    <location>
        <position position="11"/>
    </location>
</feature>
<gene>
    <name evidence="7" type="ORF">D6J04_07800</name>
    <name evidence="6" type="ORF">DB745_13070</name>
    <name evidence="8" type="ORF">DIZ81_10945</name>
</gene>
<evidence type="ECO:0000313" key="8">
    <source>
        <dbReference type="EMBL" id="TID41010.1"/>
    </source>
</evidence>
<dbReference type="SUPFAM" id="SSF52738">
    <property type="entry name" value="Methylesterase CheB, C-terminal domain"/>
    <property type="match status" value="1"/>
</dbReference>
<evidence type="ECO:0000313" key="7">
    <source>
        <dbReference type="EMBL" id="RJT46925.1"/>
    </source>
</evidence>
<keyword evidence="4" id="KW-0145">Chemotaxis</keyword>
<proteinExistence type="predicted"/>
<dbReference type="InterPro" id="IPR011247">
    <property type="entry name" value="Chemotax_prot-Glu_Me-esterase"/>
</dbReference>
<dbReference type="GO" id="GO:0005737">
    <property type="term" value="C:cytoplasm"/>
    <property type="evidence" value="ECO:0007669"/>
    <property type="project" value="InterPro"/>
</dbReference>
<dbReference type="PROSITE" id="PS50122">
    <property type="entry name" value="CHEB"/>
    <property type="match status" value="1"/>
</dbReference>
<dbReference type="Proteomes" id="UP000270757">
    <property type="component" value="Unassembled WGS sequence"/>
</dbReference>
<dbReference type="InterPro" id="IPR000673">
    <property type="entry name" value="Sig_transdc_resp-reg_Me-estase"/>
</dbReference>
<evidence type="ECO:0000313" key="11">
    <source>
        <dbReference type="Proteomes" id="UP000306421"/>
    </source>
</evidence>
<organism evidence="7 10">
    <name type="scientific">Legionella taurinensis</name>
    <dbReference type="NCBI Taxonomy" id="70611"/>
    <lineage>
        <taxon>Bacteria</taxon>
        <taxon>Pseudomonadati</taxon>
        <taxon>Pseudomonadota</taxon>
        <taxon>Gammaproteobacteria</taxon>
        <taxon>Legionellales</taxon>
        <taxon>Legionellaceae</taxon>
        <taxon>Legionella</taxon>
    </lineage>
</organism>
<dbReference type="Proteomes" id="UP000251035">
    <property type="component" value="Unassembled WGS sequence"/>
</dbReference>
<dbReference type="Proteomes" id="UP000306421">
    <property type="component" value="Unassembled WGS sequence"/>
</dbReference>
<protein>
    <recommendedName>
        <fullName evidence="2">protein-glutamate methylesterase</fullName>
        <ecNumber evidence="2">3.1.1.61</ecNumber>
    </recommendedName>
</protein>
<dbReference type="EC" id="3.1.1.61" evidence="2"/>
<evidence type="ECO:0000256" key="2">
    <source>
        <dbReference type="ARBA" id="ARBA00039140"/>
    </source>
</evidence>
<reference evidence="7 10" key="3">
    <citation type="submission" date="2018-09" db="EMBL/GenBank/DDBJ databases">
        <title>Draft genome sequences of Legionella taurinensis isolated from water samples.</title>
        <authorList>
            <person name="Chakeri A."/>
            <person name="Allerberger F."/>
            <person name="Kundi M."/>
            <person name="Ruppitsch W."/>
            <person name="Schmid D."/>
        </authorList>
    </citation>
    <scope>NUCLEOTIDE SEQUENCE [LARGE SCALE GENOMIC DNA]</scope>
    <source>
        <strain evidence="7 10">4570-18-6</strain>
    </source>
</reference>
<dbReference type="PANTHER" id="PTHR42872:SF6">
    <property type="entry name" value="PROTEIN-GLUTAMATE METHYLESTERASE_PROTEIN-GLUTAMINE GLUTAMINASE"/>
    <property type="match status" value="1"/>
</dbReference>
<sequence length="325" mass="36144">MENAIVVIGTSAGGLNALKNLLSELPAEFPAPILIVKHISSTVENMLPSLLGRICKLPVIEARNNQPIQPGHIYIAPPKFHMVIDDGHIATQEGPKVNHSRPAIDPLFYSAALHYKEKTIGILLSGMLDDGSAGLLAIKKCGGITLVQDLKEAEYPDMPKNALKNVPIDYCLNVREMAALLIELVTKKIKNNSAPSSDIQMLELEFAMNYMPAHRVNMDEIATPSVFTCPDCQGVLWKIKDDNFERYRCHVGHAFSRDGLVDAYEQSTETALWAALRALEEKEKLAHNVAEKAREMKSENEKYFAQKAEEARRYVDTIRGLLLNK</sequence>
<keyword evidence="9" id="KW-1185">Reference proteome</keyword>
<dbReference type="Gene3D" id="3.40.50.180">
    <property type="entry name" value="Methylesterase CheB, C-terminal domain"/>
    <property type="match status" value="1"/>
</dbReference>
<dbReference type="PANTHER" id="PTHR42872">
    <property type="entry name" value="PROTEIN-GLUTAMATE METHYLESTERASE/PROTEIN-GLUTAMINE GLUTAMINASE"/>
    <property type="match status" value="1"/>
</dbReference>
<dbReference type="GeneID" id="48946591"/>
<dbReference type="EMBL" id="QZWB01000007">
    <property type="protein sequence ID" value="RJT46925.1"/>
    <property type="molecule type" value="Genomic_DNA"/>
</dbReference>
<feature type="active site" evidence="4">
    <location>
        <position position="130"/>
    </location>
</feature>
<name>A0A3A5LEZ8_9GAMM</name>
<feature type="domain" description="CheB-type methylesterase" evidence="5">
    <location>
        <begin position="1"/>
        <end position="188"/>
    </location>
</feature>
<dbReference type="GO" id="GO:0008984">
    <property type="term" value="F:protein-glutamate methylesterase activity"/>
    <property type="evidence" value="ECO:0007669"/>
    <property type="project" value="UniProtKB-EC"/>
</dbReference>
<dbReference type="AlphaFoldDB" id="A0A3A5LEZ8"/>
<evidence type="ECO:0000313" key="6">
    <source>
        <dbReference type="EMBL" id="PUT45240.1"/>
    </source>
</evidence>
<feature type="active site" evidence="4">
    <location>
        <position position="38"/>
    </location>
</feature>
<dbReference type="RefSeq" id="WP_108294023.1">
    <property type="nucleotide sequence ID" value="NZ_CAAAIR010000008.1"/>
</dbReference>
<dbReference type="Pfam" id="PF01339">
    <property type="entry name" value="CheB_methylest"/>
    <property type="match status" value="1"/>
</dbReference>
<comment type="catalytic activity">
    <reaction evidence="3">
        <text>[protein]-L-glutamate 5-O-methyl ester + H2O = L-glutamyl-[protein] + methanol + H(+)</text>
        <dbReference type="Rhea" id="RHEA:23236"/>
        <dbReference type="Rhea" id="RHEA-COMP:10208"/>
        <dbReference type="Rhea" id="RHEA-COMP:10311"/>
        <dbReference type="ChEBI" id="CHEBI:15377"/>
        <dbReference type="ChEBI" id="CHEBI:15378"/>
        <dbReference type="ChEBI" id="CHEBI:17790"/>
        <dbReference type="ChEBI" id="CHEBI:29973"/>
        <dbReference type="ChEBI" id="CHEBI:82795"/>
        <dbReference type="EC" id="3.1.1.61"/>
    </reaction>
</comment>
<dbReference type="GO" id="GO:0006935">
    <property type="term" value="P:chemotaxis"/>
    <property type="evidence" value="ECO:0007669"/>
    <property type="project" value="UniProtKB-UniRule"/>
</dbReference>
<dbReference type="EMBL" id="QFGG01000010">
    <property type="protein sequence ID" value="TID41010.1"/>
    <property type="molecule type" value="Genomic_DNA"/>
</dbReference>
<dbReference type="InterPro" id="IPR035909">
    <property type="entry name" value="CheB_C"/>
</dbReference>
<reference evidence="6 9" key="1">
    <citation type="submission" date="2018-04" db="EMBL/GenBank/DDBJ databases">
        <title>Whole genome sequence comparison of clinical and drinking water Legionella pneumophila isolates associated with the Flint Water Crisis.</title>
        <authorList>
            <person name="Garner E."/>
            <person name="Brown C."/>
            <person name="Schwake O."/>
            <person name="Coil D."/>
            <person name="Jospin G."/>
            <person name="Eisen J."/>
            <person name="Edwards M."/>
            <person name="Pruden A."/>
        </authorList>
    </citation>
    <scope>NUCLEOTIDE SEQUENCE [LARGE SCALE GENOMIC DNA]</scope>
    <source>
        <strain evidence="6 9">Genessee03</strain>
    </source>
</reference>